<feature type="non-terminal residue" evidence="1">
    <location>
        <position position="1"/>
    </location>
</feature>
<dbReference type="EMBL" id="QKOD01000024">
    <property type="protein sequence ID" value="RNJ41154.1"/>
    <property type="molecule type" value="Genomic_DNA"/>
</dbReference>
<sequence length="93" mass="10149">TDFIPTPSARHDELMVANQSIRGVKIGRRFPGLWGQFCTPIHIQQPPHQLKTSVGDVLAAAGEEGLEPVASKMQSVSWSYPHIVRGSETNGND</sequence>
<evidence type="ECO:0000313" key="2">
    <source>
        <dbReference type="Proteomes" id="UP000275436"/>
    </source>
</evidence>
<gene>
    <name evidence="1" type="ORF">DNR46_35565</name>
</gene>
<protein>
    <submittedName>
        <fullName evidence="1">Uncharacterized protein</fullName>
    </submittedName>
</protein>
<name>A0A3M9WZ44_9HYPH</name>
<dbReference type="RefSeq" id="WP_204985439.1">
    <property type="nucleotide sequence ID" value="NZ_QKOD01000024.1"/>
</dbReference>
<reference evidence="1 2" key="1">
    <citation type="journal article" date="2018" name="Mol. Plant Microbe Interact.">
        <title>Taxonomically Different Co-Microsymbionts of a Relict Legume, Oxytropis popoviana, Have Complementary Sets of Symbiotic Genes and Together Increase the Efficiency of Plant Nodulation.</title>
        <authorList>
            <person name="Safronova V."/>
            <person name="Belimov A."/>
            <person name="Sazanova A."/>
            <person name="Chirak E."/>
            <person name="Verkhozina A."/>
            <person name="Kuznetsova I."/>
            <person name="Andronov E."/>
            <person name="Puhalsky J."/>
            <person name="Tikhonovich I."/>
        </authorList>
    </citation>
    <scope>NUCLEOTIDE SEQUENCE [LARGE SCALE GENOMIC DNA]</scope>
    <source>
        <strain evidence="1 2">Opo-235</strain>
    </source>
</reference>
<evidence type="ECO:0000313" key="1">
    <source>
        <dbReference type="EMBL" id="RNJ41154.1"/>
    </source>
</evidence>
<dbReference type="Proteomes" id="UP000275436">
    <property type="component" value="Unassembled WGS sequence"/>
</dbReference>
<dbReference type="AlphaFoldDB" id="A0A3M9WZ44"/>
<accession>A0A3M9WZ44</accession>
<proteinExistence type="predicted"/>
<comment type="caution">
    <text evidence="1">The sequence shown here is derived from an EMBL/GenBank/DDBJ whole genome shotgun (WGS) entry which is preliminary data.</text>
</comment>
<organism evidence="1 2">
    <name type="scientific">Mesorhizobium japonicum</name>
    <dbReference type="NCBI Taxonomy" id="2066070"/>
    <lineage>
        <taxon>Bacteria</taxon>
        <taxon>Pseudomonadati</taxon>
        <taxon>Pseudomonadota</taxon>
        <taxon>Alphaproteobacteria</taxon>
        <taxon>Hyphomicrobiales</taxon>
        <taxon>Phyllobacteriaceae</taxon>
        <taxon>Mesorhizobium</taxon>
    </lineage>
</organism>